<comment type="caution">
    <text evidence="1">The sequence shown here is derived from an EMBL/GenBank/DDBJ whole genome shotgun (WGS) entry which is preliminary data.</text>
</comment>
<protein>
    <recommendedName>
        <fullName evidence="3">AIG1-type G domain-containing protein</fullName>
    </recommendedName>
</protein>
<evidence type="ECO:0000313" key="1">
    <source>
        <dbReference type="EMBL" id="CAJ0945506.1"/>
    </source>
</evidence>
<accession>A0ABN9LR99</accession>
<evidence type="ECO:0000313" key="2">
    <source>
        <dbReference type="Proteomes" id="UP001176940"/>
    </source>
</evidence>
<dbReference type="EMBL" id="CAUEEQ010024153">
    <property type="protein sequence ID" value="CAJ0945506.1"/>
    <property type="molecule type" value="Genomic_DNA"/>
</dbReference>
<name>A0ABN9LR99_9NEOB</name>
<evidence type="ECO:0008006" key="3">
    <source>
        <dbReference type="Google" id="ProtNLM"/>
    </source>
</evidence>
<organism evidence="1 2">
    <name type="scientific">Ranitomeya imitator</name>
    <name type="common">mimic poison frog</name>
    <dbReference type="NCBI Taxonomy" id="111125"/>
    <lineage>
        <taxon>Eukaryota</taxon>
        <taxon>Metazoa</taxon>
        <taxon>Chordata</taxon>
        <taxon>Craniata</taxon>
        <taxon>Vertebrata</taxon>
        <taxon>Euteleostomi</taxon>
        <taxon>Amphibia</taxon>
        <taxon>Batrachia</taxon>
        <taxon>Anura</taxon>
        <taxon>Neobatrachia</taxon>
        <taxon>Hyloidea</taxon>
        <taxon>Dendrobatidae</taxon>
        <taxon>Dendrobatinae</taxon>
        <taxon>Ranitomeya</taxon>
    </lineage>
</organism>
<gene>
    <name evidence="1" type="ORF">RIMI_LOCUS10928341</name>
</gene>
<dbReference type="Proteomes" id="UP001176940">
    <property type="component" value="Unassembled WGS sequence"/>
</dbReference>
<sequence>MGHGKSALVNSCKYVLDDGEFTEHARSRDSEITDGGSVTMTRRSYNLTDNVTIVDNRGYATMENFETVEVYTQLGNFLPLDEPVEWHKNFEFLVDRVEDMHIDTNVTDILVPIFVYSVKSTITEDMKDYLPVFFRNCTQLTGLSPIIVLTHRSGGNYFELKKQFELLGADNIIILENYTRADHIKTRQRTMDVLNFMRLALQNVAFRMEQYMNPRRERVEHKKFLLRYIHQSVLEARKKEEEAILRNKKR</sequence>
<keyword evidence="2" id="KW-1185">Reference proteome</keyword>
<reference evidence="1" key="1">
    <citation type="submission" date="2023-07" db="EMBL/GenBank/DDBJ databases">
        <authorList>
            <person name="Stuckert A."/>
        </authorList>
    </citation>
    <scope>NUCLEOTIDE SEQUENCE</scope>
</reference>
<proteinExistence type="predicted"/>